<evidence type="ECO:0000313" key="5">
    <source>
        <dbReference type="Proteomes" id="UP000501534"/>
    </source>
</evidence>
<dbReference type="PANTHER" id="PTHR43877:SF1">
    <property type="entry name" value="ACETYLTRANSFERASE"/>
    <property type="match status" value="1"/>
</dbReference>
<keyword evidence="1" id="KW-0808">Transferase</keyword>
<keyword evidence="2" id="KW-0012">Acyltransferase</keyword>
<keyword evidence="5" id="KW-1185">Reference proteome</keyword>
<dbReference type="InterPro" id="IPR050832">
    <property type="entry name" value="Bact_Acetyltransf"/>
</dbReference>
<feature type="domain" description="N-acetyltransferase" evidence="3">
    <location>
        <begin position="14"/>
        <end position="183"/>
    </location>
</feature>
<dbReference type="AlphaFoldDB" id="A0A6M4GQ42"/>
<name>A0A6M4GQ42_9PROT</name>
<evidence type="ECO:0000256" key="2">
    <source>
        <dbReference type="ARBA" id="ARBA00023315"/>
    </source>
</evidence>
<dbReference type="Proteomes" id="UP000501534">
    <property type="component" value="Chromosome"/>
</dbReference>
<evidence type="ECO:0000313" key="4">
    <source>
        <dbReference type="EMBL" id="QJR09449.1"/>
    </source>
</evidence>
<dbReference type="RefSeq" id="WP_171089159.1">
    <property type="nucleotide sequence ID" value="NZ_CP053069.1"/>
</dbReference>
<evidence type="ECO:0000259" key="3">
    <source>
        <dbReference type="PROSITE" id="PS51186"/>
    </source>
</evidence>
<dbReference type="SUPFAM" id="SSF55729">
    <property type="entry name" value="Acyl-CoA N-acyltransferases (Nat)"/>
    <property type="match status" value="1"/>
</dbReference>
<dbReference type="Pfam" id="PF13508">
    <property type="entry name" value="Acetyltransf_7"/>
    <property type="match status" value="1"/>
</dbReference>
<dbReference type="EMBL" id="CP053069">
    <property type="protein sequence ID" value="QJR09449.1"/>
    <property type="molecule type" value="Genomic_DNA"/>
</dbReference>
<dbReference type="InterPro" id="IPR000182">
    <property type="entry name" value="GNAT_dom"/>
</dbReference>
<protein>
    <recommendedName>
        <fullName evidence="3">N-acetyltransferase domain-containing protein</fullName>
    </recommendedName>
</protein>
<dbReference type="KEGG" id="uru:DSM104443_00493"/>
<dbReference type="InterPro" id="IPR016181">
    <property type="entry name" value="Acyl_CoA_acyltransferase"/>
</dbReference>
<proteinExistence type="predicted"/>
<sequence>MASIHRTDVHRMPFVIRRAVPRDVPALRSMQTRSIRELSLGFYDLHQVEAFLFYVGTVEESVVEERNYFVAEVGGWLAGSGGWSTTGGNHLESTRGIPAVVREPYIPRVRSLFVHPDWARRGVGRRIMEVTENAIRTSGQYEVALDATLPGVPLYEALGYRSVMPVDLRLPDGTELRFHHMRKVLPKYATVAANDSGTWRIA</sequence>
<dbReference type="GO" id="GO:0016747">
    <property type="term" value="F:acyltransferase activity, transferring groups other than amino-acyl groups"/>
    <property type="evidence" value="ECO:0007669"/>
    <property type="project" value="InterPro"/>
</dbReference>
<dbReference type="PANTHER" id="PTHR43877">
    <property type="entry name" value="AMINOALKYLPHOSPHONATE N-ACETYLTRANSFERASE-RELATED-RELATED"/>
    <property type="match status" value="1"/>
</dbReference>
<accession>A0A6M4GQ42</accession>
<reference evidence="4 5" key="1">
    <citation type="submission" date="2020-04" db="EMBL/GenBank/DDBJ databases">
        <title>Usitatibacter rugosus gen. nov., sp. nov. and Usitatibacter palustris sp. nov., novel members of Usitatibacteraceae fam. nov. within the order Nitrosomonadales isolated from soil.</title>
        <authorList>
            <person name="Huber K.J."/>
            <person name="Neumann-Schaal M."/>
            <person name="Geppert A."/>
            <person name="Luckner M."/>
            <person name="Wanner G."/>
            <person name="Overmann J."/>
        </authorList>
    </citation>
    <scope>NUCLEOTIDE SEQUENCE [LARGE SCALE GENOMIC DNA]</scope>
    <source>
        <strain evidence="4 5">0125_3</strain>
    </source>
</reference>
<evidence type="ECO:0000256" key="1">
    <source>
        <dbReference type="ARBA" id="ARBA00022679"/>
    </source>
</evidence>
<dbReference type="CDD" id="cd04301">
    <property type="entry name" value="NAT_SF"/>
    <property type="match status" value="1"/>
</dbReference>
<gene>
    <name evidence="4" type="ORF">DSM104443_00493</name>
</gene>
<dbReference type="Gene3D" id="3.40.630.30">
    <property type="match status" value="1"/>
</dbReference>
<organism evidence="4 5">
    <name type="scientific">Usitatibacter rugosus</name>
    <dbReference type="NCBI Taxonomy" id="2732067"/>
    <lineage>
        <taxon>Bacteria</taxon>
        <taxon>Pseudomonadati</taxon>
        <taxon>Pseudomonadota</taxon>
        <taxon>Betaproteobacteria</taxon>
        <taxon>Nitrosomonadales</taxon>
        <taxon>Usitatibacteraceae</taxon>
        <taxon>Usitatibacter</taxon>
    </lineage>
</organism>
<dbReference type="PROSITE" id="PS51186">
    <property type="entry name" value="GNAT"/>
    <property type="match status" value="1"/>
</dbReference>